<protein>
    <submittedName>
        <fullName evidence="3">Spore germination protein GerM</fullName>
    </submittedName>
</protein>
<accession>A0ABQ1YRH7</accession>
<keyword evidence="4" id="KW-1185">Reference proteome</keyword>
<evidence type="ECO:0000313" key="3">
    <source>
        <dbReference type="EMBL" id="GGH33779.1"/>
    </source>
</evidence>
<dbReference type="Proteomes" id="UP000659344">
    <property type="component" value="Unassembled WGS sequence"/>
</dbReference>
<gene>
    <name evidence="3" type="primary">gerM</name>
    <name evidence="3" type="ORF">GCM10008013_39120</name>
</gene>
<reference evidence="4" key="1">
    <citation type="journal article" date="2019" name="Int. J. Syst. Evol. Microbiol.">
        <title>The Global Catalogue of Microorganisms (GCM) 10K type strain sequencing project: providing services to taxonomists for standard genome sequencing and annotation.</title>
        <authorList>
            <consortium name="The Broad Institute Genomics Platform"/>
            <consortium name="The Broad Institute Genome Sequencing Center for Infectious Disease"/>
            <person name="Wu L."/>
            <person name="Ma J."/>
        </authorList>
    </citation>
    <scope>NUCLEOTIDE SEQUENCE [LARGE SCALE GENOMIC DNA]</scope>
    <source>
        <strain evidence="4">CGMCC 1.12769</strain>
    </source>
</reference>
<evidence type="ECO:0000256" key="1">
    <source>
        <dbReference type="SAM" id="SignalP"/>
    </source>
</evidence>
<dbReference type="EMBL" id="BMFT01000003">
    <property type="protein sequence ID" value="GGH33779.1"/>
    <property type="molecule type" value="Genomic_DNA"/>
</dbReference>
<organism evidence="3 4">
    <name type="scientific">Paenibacillus segetis</name>
    <dbReference type="NCBI Taxonomy" id="1325360"/>
    <lineage>
        <taxon>Bacteria</taxon>
        <taxon>Bacillati</taxon>
        <taxon>Bacillota</taxon>
        <taxon>Bacilli</taxon>
        <taxon>Bacillales</taxon>
        <taxon>Paenibacillaceae</taxon>
        <taxon>Paenibacillus</taxon>
    </lineage>
</organism>
<dbReference type="Pfam" id="PF10646">
    <property type="entry name" value="Germane"/>
    <property type="match status" value="2"/>
</dbReference>
<comment type="caution">
    <text evidence="3">The sequence shown here is derived from an EMBL/GenBank/DDBJ whole genome shotgun (WGS) entry which is preliminary data.</text>
</comment>
<evidence type="ECO:0000313" key="4">
    <source>
        <dbReference type="Proteomes" id="UP000659344"/>
    </source>
</evidence>
<name>A0ABQ1YRH7_9BACL</name>
<feature type="chain" id="PRO_5045158010" evidence="1">
    <location>
        <begin position="25"/>
        <end position="354"/>
    </location>
</feature>
<feature type="signal peptide" evidence="1">
    <location>
        <begin position="1"/>
        <end position="24"/>
    </location>
</feature>
<dbReference type="InterPro" id="IPR019606">
    <property type="entry name" value="GerMN"/>
</dbReference>
<evidence type="ECO:0000259" key="2">
    <source>
        <dbReference type="SMART" id="SM00909"/>
    </source>
</evidence>
<keyword evidence="1" id="KW-0732">Signal</keyword>
<dbReference type="SMART" id="SM00909">
    <property type="entry name" value="Germane"/>
    <property type="match status" value="2"/>
</dbReference>
<proteinExistence type="predicted"/>
<dbReference type="PROSITE" id="PS51257">
    <property type="entry name" value="PROKAR_LIPOPROTEIN"/>
    <property type="match status" value="1"/>
</dbReference>
<dbReference type="RefSeq" id="WP_188541564.1">
    <property type="nucleotide sequence ID" value="NZ_BMFT01000003.1"/>
</dbReference>
<feature type="domain" description="GerMN" evidence="2">
    <location>
        <begin position="247"/>
        <end position="334"/>
    </location>
</feature>
<feature type="domain" description="GerMN" evidence="2">
    <location>
        <begin position="94"/>
        <end position="186"/>
    </location>
</feature>
<sequence length="354" mass="37927">MKLISKFRNTVAVGVLTLPLILSGCSTFGVSSSAQIDPPPPDVEAQMLDTALAPTDQTSLKVGDKLSTVYLQNEKGLLAPVTLHLPASSNEEDLNTTLDMLVDGGPYSSLIPAGFKGVLPKGTEVDAVTIKKDEKLAVVEFNTMFSKYPVADERKILEAITWTLTGNPEIQNVQLWVNGEKLNEMPVDGTPLDRPLNRSLGINLDHDSNSSLSGTSAVTVYFSAETEGGVQYYVPVTRFVPSGGDLVKSALAELIKGPSQGMGLERVLTDNSAVNGVTVSNDGIVTVSINDDMFDVGEKPPAQMMQSVVLTVTENAKGDKVRIWLNGQKDVVGLDNQNYSEPVSQPELINQIPL</sequence>